<proteinExistence type="predicted"/>
<evidence type="ECO:0000313" key="1">
    <source>
        <dbReference type="EMBL" id="DAE29025.1"/>
    </source>
</evidence>
<name>A0A8S5RD67_9VIRU</name>
<organism evidence="1">
    <name type="scientific">virus sp. ctPYc18</name>
    <dbReference type="NCBI Taxonomy" id="2828251"/>
    <lineage>
        <taxon>Viruses</taxon>
    </lineage>
</organism>
<reference evidence="1" key="1">
    <citation type="journal article" date="2021" name="Proc. Natl. Acad. Sci. U.S.A.">
        <title>A Catalog of Tens of Thousands of Viruses from Human Metagenomes Reveals Hidden Associations with Chronic Diseases.</title>
        <authorList>
            <person name="Tisza M.J."/>
            <person name="Buck C.B."/>
        </authorList>
    </citation>
    <scope>NUCLEOTIDE SEQUENCE</scope>
    <source>
        <strain evidence="1">CtPYc18</strain>
    </source>
</reference>
<protein>
    <submittedName>
        <fullName evidence="1">Uncharacterized protein</fullName>
    </submittedName>
</protein>
<sequence length="56" mass="6353">MKSYEDSVITASSALLEDTKAAVFKLRQYLKEFDFTETDDKGKPLYPINTFTSAVK</sequence>
<dbReference type="EMBL" id="BK059092">
    <property type="protein sequence ID" value="DAE29025.1"/>
    <property type="molecule type" value="Genomic_DNA"/>
</dbReference>
<accession>A0A8S5RD67</accession>